<dbReference type="WBParaSite" id="JU765_v2.g11187.t1">
    <property type="protein sequence ID" value="JU765_v2.g11187.t1"/>
    <property type="gene ID" value="JU765_v2.g11187"/>
</dbReference>
<evidence type="ECO:0000313" key="2">
    <source>
        <dbReference type="WBParaSite" id="JU765_v2.g11187.t1"/>
    </source>
</evidence>
<organism evidence="1 2">
    <name type="scientific">Panagrolaimus sp. JU765</name>
    <dbReference type="NCBI Taxonomy" id="591449"/>
    <lineage>
        <taxon>Eukaryota</taxon>
        <taxon>Metazoa</taxon>
        <taxon>Ecdysozoa</taxon>
        <taxon>Nematoda</taxon>
        <taxon>Chromadorea</taxon>
        <taxon>Rhabditida</taxon>
        <taxon>Tylenchina</taxon>
        <taxon>Panagrolaimomorpha</taxon>
        <taxon>Panagrolaimoidea</taxon>
        <taxon>Panagrolaimidae</taxon>
        <taxon>Panagrolaimus</taxon>
    </lineage>
</organism>
<evidence type="ECO:0000313" key="1">
    <source>
        <dbReference type="Proteomes" id="UP000887576"/>
    </source>
</evidence>
<dbReference type="Proteomes" id="UP000887576">
    <property type="component" value="Unplaced"/>
</dbReference>
<proteinExistence type="predicted"/>
<sequence length="306" mass="33169">MKDGKSIYENLKTFVDGDGSLVIREVSSADEGTYTCQAKNHAGTANQNVRLSLISRPHIEAAGLKGEIEVAPGESLDLPCPVSGSPPPKVAWMLNGNFIDENSNEFSVMADNTLRIHKTGVANSGVFTCKAKNAAGETTFDTIIRISTPPIIAPTQTSFNHIPGDSLILPCEVEGEPRPDIQWYLNGRPAPGTIDHSGSLVIDNINERHTGEYTCVATNFVGKDEITMTVTVHTPPVIDGSDLPKSLVVNVNETIEFPCPARAYPPPQRVWTYEDSRVEFDPQFAGLLESAENGSLFLKAVQPEHE</sequence>
<name>A0AC34PYW4_9BILA</name>
<protein>
    <submittedName>
        <fullName evidence="2">Ig-like domain-containing protein</fullName>
    </submittedName>
</protein>
<accession>A0AC34PYW4</accession>
<reference evidence="2" key="1">
    <citation type="submission" date="2022-11" db="UniProtKB">
        <authorList>
            <consortium name="WormBaseParasite"/>
        </authorList>
    </citation>
    <scope>IDENTIFICATION</scope>
</reference>